<dbReference type="InterPro" id="IPR014808">
    <property type="entry name" value="DNA_replication_fac_Dna2_N"/>
</dbReference>
<reference evidence="9 10" key="1">
    <citation type="journal article" date="2014" name="MBio">
        <title>The Ordospora colligata genome; evolution of extreme reduction in microsporidia and host-to-parasite horizontal gene transfer.</title>
        <authorList>
            <person name="Pombert J.-F."/>
            <person name="Haag K.L."/>
            <person name="Beidas S."/>
            <person name="Ebert D."/>
            <person name="Keeling P.J."/>
        </authorList>
    </citation>
    <scope>NUCLEOTIDE SEQUENCE [LARGE SCALE GENOMIC DNA]</scope>
    <source>
        <strain evidence="9 10">OC4</strain>
    </source>
</reference>
<dbReference type="EMBL" id="JOKQ01000011">
    <property type="protein sequence ID" value="KHN68995.1"/>
    <property type="molecule type" value="Genomic_DNA"/>
</dbReference>
<keyword evidence="4" id="KW-0378">Hydrolase</keyword>
<dbReference type="FunCoup" id="A0A0B2UJ34">
    <property type="interactions" value="109"/>
</dbReference>
<dbReference type="Pfam" id="PF08696">
    <property type="entry name" value="Dna2"/>
    <property type="match status" value="1"/>
</dbReference>
<dbReference type="InterPro" id="IPR027351">
    <property type="entry name" value="(+)RNA_virus_helicase_core_dom"/>
</dbReference>
<dbReference type="GeneID" id="26262495"/>
<comment type="similarity">
    <text evidence="1">Belongs to the DNA2/NAM7 helicase family.</text>
</comment>
<dbReference type="GO" id="GO:0043139">
    <property type="term" value="F:5'-3' DNA helicase activity"/>
    <property type="evidence" value="ECO:0007669"/>
    <property type="project" value="TreeGrafter"/>
</dbReference>
<dbReference type="GO" id="GO:0016787">
    <property type="term" value="F:hydrolase activity"/>
    <property type="evidence" value="ECO:0007669"/>
    <property type="project" value="UniProtKB-KW"/>
</dbReference>
<dbReference type="GO" id="GO:0046872">
    <property type="term" value="F:metal ion binding"/>
    <property type="evidence" value="ECO:0007669"/>
    <property type="project" value="UniProtKB-KW"/>
</dbReference>
<dbReference type="RefSeq" id="XP_014563037.1">
    <property type="nucleotide sequence ID" value="XM_014707551.1"/>
</dbReference>
<evidence type="ECO:0000313" key="10">
    <source>
        <dbReference type="Proteomes" id="UP000031056"/>
    </source>
</evidence>
<evidence type="ECO:0000256" key="4">
    <source>
        <dbReference type="ARBA" id="ARBA00022801"/>
    </source>
</evidence>
<keyword evidence="5 9" id="KW-0347">Helicase</keyword>
<dbReference type="InterPro" id="IPR050534">
    <property type="entry name" value="Coronavir_polyprotein_1ab"/>
</dbReference>
<dbReference type="InterPro" id="IPR047187">
    <property type="entry name" value="SF1_C_Upf1"/>
</dbReference>
<name>A0A0B2UJ34_9MICR</name>
<keyword evidence="3" id="KW-0547">Nucleotide-binding</keyword>
<evidence type="ECO:0000259" key="8">
    <source>
        <dbReference type="Pfam" id="PF08696"/>
    </source>
</evidence>
<evidence type="ECO:0000313" key="9">
    <source>
        <dbReference type="EMBL" id="KHN68995.1"/>
    </source>
</evidence>
<dbReference type="AlphaFoldDB" id="A0A0B2UJ34"/>
<evidence type="ECO:0000256" key="5">
    <source>
        <dbReference type="ARBA" id="ARBA00022806"/>
    </source>
</evidence>
<dbReference type="CDD" id="cd18808">
    <property type="entry name" value="SF1_C_Upf1"/>
    <property type="match status" value="1"/>
</dbReference>
<evidence type="ECO:0000259" key="7">
    <source>
        <dbReference type="Pfam" id="PF01443"/>
    </source>
</evidence>
<protein>
    <submittedName>
        <fullName evidence="9">DNA helicase</fullName>
    </submittedName>
</protein>
<accession>A0A0B2UJ34</accession>
<dbReference type="Proteomes" id="UP000031056">
    <property type="component" value="Unassembled WGS sequence"/>
</dbReference>
<dbReference type="VEuPathDB" id="MicrosporidiaDB:M896_110240"/>
<dbReference type="Gene3D" id="3.90.320.10">
    <property type="match status" value="1"/>
</dbReference>
<evidence type="ECO:0000256" key="3">
    <source>
        <dbReference type="ARBA" id="ARBA00022741"/>
    </source>
</evidence>
<dbReference type="Gene3D" id="3.40.50.300">
    <property type="entry name" value="P-loop containing nucleotide triphosphate hydrolases"/>
    <property type="match status" value="2"/>
</dbReference>
<dbReference type="InterPro" id="IPR027417">
    <property type="entry name" value="P-loop_NTPase"/>
</dbReference>
<dbReference type="PANTHER" id="PTHR43788">
    <property type="entry name" value="DNA2/NAM7 HELICASE FAMILY MEMBER"/>
    <property type="match status" value="1"/>
</dbReference>
<dbReference type="STRING" id="1354746.A0A0B2UJ34"/>
<evidence type="ECO:0000256" key="1">
    <source>
        <dbReference type="ARBA" id="ARBA00007913"/>
    </source>
</evidence>
<dbReference type="OrthoDB" id="6513042at2759"/>
<dbReference type="InParanoid" id="A0A0B2UJ34"/>
<feature type="domain" description="DNA replication factor Dna2 N-terminal" evidence="8">
    <location>
        <begin position="100"/>
        <end position="352"/>
    </location>
</feature>
<keyword evidence="6" id="KW-0067">ATP-binding</keyword>
<dbReference type="InterPro" id="IPR011604">
    <property type="entry name" value="PDDEXK-like_dom_sf"/>
</dbReference>
<evidence type="ECO:0000256" key="2">
    <source>
        <dbReference type="ARBA" id="ARBA00022723"/>
    </source>
</evidence>
<proteinExistence type="inferred from homology"/>
<feature type="domain" description="(+)RNA virus helicase C-terminal" evidence="7">
    <location>
        <begin position="693"/>
        <end position="966"/>
    </location>
</feature>
<comment type="caution">
    <text evidence="9">The sequence shown here is derived from an EMBL/GenBank/DDBJ whole genome shotgun (WGS) entry which is preliminary data.</text>
</comment>
<evidence type="ECO:0000256" key="6">
    <source>
        <dbReference type="ARBA" id="ARBA00022840"/>
    </source>
</evidence>
<keyword evidence="10" id="KW-1185">Reference proteome</keyword>
<dbReference type="Pfam" id="PF01443">
    <property type="entry name" value="Viral_helicase1"/>
    <property type="match status" value="1"/>
</dbReference>
<gene>
    <name evidence="9" type="ORF">M896_110240</name>
</gene>
<dbReference type="PANTHER" id="PTHR43788:SF8">
    <property type="entry name" value="DNA-BINDING PROTEIN SMUBP-2"/>
    <property type="match status" value="1"/>
</dbReference>
<sequence length="985" mass="112499">MRKEPSVGWKDTRRSSKKGAALNMIDRQNVSNIEFWNTESRNPLHSENSSGGSDIDMFFTSTEHVDAASQVDPQVYSKFVVKKIERSDSSVVLIGDTIECHVSGEWCDIDYRVNMKITVVRCMCCDHQEDASSIDFVDEIFDSDRDDEYSLNRSSNESGKAYIDTSNTDQNVCVDSHIIPADYLNKESRKQKVYVNNHENYLLIEDDPISITTLCESLNCRNKHYLSSKVASVRFTHVNLRILIGVIAHSVLQNALIYKNFRSDFLIMQAKKAVSENVLLMHRCGVHEKLVLNEILKLVRNIQHFQGYKIDIVETEKKLTSLLFSIKGNADAIGRDAVLEIKVSKALRAENRAQVILYSLMLSEKTGNSFAPYIYYIPSKELVDVKIKHREVRSLLNMRNRISLERGLQKCVCNDEECRILGEISALDDLHFLKRQLNAIDEEESKSVGTMIPISLRYQSTTIVGLETEESFIIPRCIHLSIFSKDMVRISRGVVEGVEGNNMLVRLSDDIRLNKEKMYASFGDTNVFFKFMRFSLMHVAYPRYCTSEVLNGFCLSMEKSGLDINASNIIDFSINDKSNRCLDKAYNEDVSEEFNSFAFYSEDDEKQNGKIEAETNRQGICTISMDIASSAYIQTNIKKIVHTNHKQEMVFEDSQIDTEKICIPEKYKHEFLKLNDDQRSALFLSLNCKNYRIIHGMPGTGKSMLITLMIKILVHCKKKVLLVCYTNLALRNIVEKLKGVNAYMAGKEDMQFENTDDAKMFFDNIELVCGTCFSFSDPVYVCRKFDFCVIDEGSQMHLLLALIPVSISERFVIVGDHLQLKPLSKSSKELSLSLFEYLLGNEYSKLRVQYRMGKEIMRLSNTLFYGNQLRGGERPSRVEFLNTEYVDIVVLVSSLSKCTILCYFNAQADMIRKHTSCTVETVDRFQGSEDDKVVVVFDPVSCCEVMESSERLNVALTRAKKHLVLVGNRSKMAEVEILKKLLDIL</sequence>
<organism evidence="9 10">
    <name type="scientific">Ordospora colligata OC4</name>
    <dbReference type="NCBI Taxonomy" id="1354746"/>
    <lineage>
        <taxon>Eukaryota</taxon>
        <taxon>Fungi</taxon>
        <taxon>Fungi incertae sedis</taxon>
        <taxon>Microsporidia</taxon>
        <taxon>Ordosporidae</taxon>
        <taxon>Ordospora</taxon>
    </lineage>
</organism>
<dbReference type="SUPFAM" id="SSF52540">
    <property type="entry name" value="P-loop containing nucleoside triphosphate hydrolases"/>
    <property type="match status" value="1"/>
</dbReference>
<dbReference type="HOGENOM" id="CLU_327609_0_0_1"/>
<dbReference type="GO" id="GO:0005524">
    <property type="term" value="F:ATP binding"/>
    <property type="evidence" value="ECO:0007669"/>
    <property type="project" value="UniProtKB-KW"/>
</dbReference>
<keyword evidence="2" id="KW-0479">Metal-binding</keyword>